<evidence type="ECO:0000313" key="1">
    <source>
        <dbReference type="EMBL" id="VDK67593.1"/>
    </source>
</evidence>
<organism evidence="1 2">
    <name type="scientific">Cylicostephanus goldi</name>
    <name type="common">Nematode worm</name>
    <dbReference type="NCBI Taxonomy" id="71465"/>
    <lineage>
        <taxon>Eukaryota</taxon>
        <taxon>Metazoa</taxon>
        <taxon>Ecdysozoa</taxon>
        <taxon>Nematoda</taxon>
        <taxon>Chromadorea</taxon>
        <taxon>Rhabditida</taxon>
        <taxon>Rhabditina</taxon>
        <taxon>Rhabditomorpha</taxon>
        <taxon>Strongyloidea</taxon>
        <taxon>Strongylidae</taxon>
        <taxon>Cylicostephanus</taxon>
    </lineage>
</organism>
<proteinExistence type="predicted"/>
<dbReference type="OrthoDB" id="2186662at2759"/>
<gene>
    <name evidence="1" type="ORF">CGOC_LOCUS6336</name>
</gene>
<keyword evidence="2" id="KW-1185">Reference proteome</keyword>
<dbReference type="AlphaFoldDB" id="A0A3P6SDY9"/>
<name>A0A3P6SDY9_CYLGO</name>
<evidence type="ECO:0000313" key="2">
    <source>
        <dbReference type="Proteomes" id="UP000271889"/>
    </source>
</evidence>
<protein>
    <submittedName>
        <fullName evidence="1">Uncharacterized protein</fullName>
    </submittedName>
</protein>
<accession>A0A3P6SDY9</accession>
<dbReference type="EMBL" id="UYRV01020438">
    <property type="protein sequence ID" value="VDK67593.1"/>
    <property type="molecule type" value="Genomic_DNA"/>
</dbReference>
<dbReference type="Proteomes" id="UP000271889">
    <property type="component" value="Unassembled WGS sequence"/>
</dbReference>
<reference evidence="1 2" key="1">
    <citation type="submission" date="2018-11" db="EMBL/GenBank/DDBJ databases">
        <authorList>
            <consortium name="Pathogen Informatics"/>
        </authorList>
    </citation>
    <scope>NUCLEOTIDE SEQUENCE [LARGE SCALE GENOMIC DNA]</scope>
</reference>
<sequence>MWTDTYRLAKSEDGEQEQKRVIFVWAKGLAGEAAVKLLNKHGLLDEAIDHFTEIGTFDFAFDLARLGVKKRLPQFGG</sequence>